<feature type="compositionally biased region" description="Polar residues" evidence="2">
    <location>
        <begin position="613"/>
        <end position="622"/>
    </location>
</feature>
<organism evidence="3 4">
    <name type="scientific">Thalassiosira oceanica</name>
    <name type="common">Marine diatom</name>
    <dbReference type="NCBI Taxonomy" id="159749"/>
    <lineage>
        <taxon>Eukaryota</taxon>
        <taxon>Sar</taxon>
        <taxon>Stramenopiles</taxon>
        <taxon>Ochrophyta</taxon>
        <taxon>Bacillariophyta</taxon>
        <taxon>Coscinodiscophyceae</taxon>
        <taxon>Thalassiosirophycidae</taxon>
        <taxon>Thalassiosirales</taxon>
        <taxon>Thalassiosiraceae</taxon>
        <taxon>Thalassiosira</taxon>
    </lineage>
</organism>
<dbReference type="eggNOG" id="ENOG502R8QR">
    <property type="taxonomic scope" value="Eukaryota"/>
</dbReference>
<protein>
    <submittedName>
        <fullName evidence="3">Uncharacterized protein</fullName>
    </submittedName>
</protein>
<keyword evidence="4" id="KW-1185">Reference proteome</keyword>
<sequence>MVSWTAAHTKTSTSARGLRPLHVRISVRVHHVSFLHPGLDTGGRTLGDKGQKWRFRKKKLSASDRPGLLEFGKNKGSWRNPNVAKKKLPFGHTSTKQKPFDDVGRHTGKIPENRVRFLNTAAEDLERFGQSAEKKDATEISEIISAEAFRLSRDGMIQNHNALKSAARMAAVEKATDAMSTNRRMSLAAVGTTVMMTNRAAKRSSRRLSAQSEDYEDVVPKPKANILSPYSSSNPDEAAQYYKECAERPKGYRRLVVSSMKPASDIPIPPPPVSSMGAIANTKKIARNLHSSSGGGNAGLADGSTNSSGYMSTNETAWSFQSSNDLNVATKDENNNSFEDVPYQYVGPPQTGPDFFTLLRQTGAATFGRYLPEISANVPDHSVAFEVHRSRKRRASTQPLVIEAPHVIWGDARDPTLSRIADEGCPLIDSRGFEYVSNANLSDSELSESLLVCGATLWVQNADEGNSAKSKLKPNYTKNMVKAEYFGGKAVDGVKSGMTLGAQGMAKGVKGVARGTKEAVRKTEKLLPIPDDKAFETASMASEGGGTTEKKKKKSLLKKLNPKNIGKKMKRKAKKVDGESISTADNDDMSSLASGAEQHTDTMRQIDADFATEQATSSNSAETHIPDDSSKTSVKSAASATISPEFDLIKPKPYTLLLDDTIEIKIVSFPDKQVIASFPISVASIMVQRSVEDQMDDPMKPSELTATLIQEPSAHELNWGVALKVTLRAVEVQPEVPRVAPRPKDIVESEMRKFKENLNKLGKTKQQIAEETKAREEALEQEDSELNGAIVSYGMGKGEYEGLPQREIRLRQMFYCDREHQSLKRKIKQSRRTELTESAKVMILDAEIDPSVVRMTKKQKSERALKELLDLNFPGIDHAEEENVEGKWSSSKFDSPNENTLARISLALAKSLDTCLGDVTDKPTVPDVERQMRRTYTEGMGANLTPKDIKAWCSDVAQRLSTLSDQGERPPLDKIQSFITNSVGSLRVPPSLDEQDDQEPNIDEVATRKVVPVCTLSSLDGQHSRTSLGSQESKVAEDEIAQREEAMQANDSIIVDWCTAVSSKLDAFAQDLDDDEGTVSDINDGDHDIISSQPDAGVGLSSLIKNASSVTKNSSILKNAASVTKNVVPSRDASGTYQRFTSVTDTVTGGATKVLKTTTKVGGSLSSKVQDAAEASALSISHASKDAVSIAKQVSASAKTAAEQATRVSISDRIPGMKRKPKDDHGELELKDILKSRKSTGSNRQSEHDDLMWKKVLPSNDLDKPISKRALSESAERLGRASTVCTIEEALPRSKSTPSDLMRQLDSVMNETQRNAHLTVHTKTSVLNTVMYLAFVAVALLAASEILYRCSQLALVASYEVFSRLEGFTK</sequence>
<reference evidence="3 4" key="1">
    <citation type="journal article" date="2012" name="Genome Biol.">
        <title>Genome and low-iron response of an oceanic diatom adapted to chronic iron limitation.</title>
        <authorList>
            <person name="Lommer M."/>
            <person name="Specht M."/>
            <person name="Roy A.S."/>
            <person name="Kraemer L."/>
            <person name="Andreson R."/>
            <person name="Gutowska M.A."/>
            <person name="Wolf J."/>
            <person name="Bergner S.V."/>
            <person name="Schilhabel M.B."/>
            <person name="Klostermeier U.C."/>
            <person name="Beiko R.G."/>
            <person name="Rosenstiel P."/>
            <person name="Hippler M."/>
            <person name="Laroche J."/>
        </authorList>
    </citation>
    <scope>NUCLEOTIDE SEQUENCE [LARGE SCALE GENOMIC DNA]</scope>
    <source>
        <strain evidence="3 4">CCMP1005</strain>
    </source>
</reference>
<dbReference type="Proteomes" id="UP000266841">
    <property type="component" value="Unassembled WGS sequence"/>
</dbReference>
<gene>
    <name evidence="3" type="ORF">THAOC_32454</name>
</gene>
<feature type="coiled-coil region" evidence="1">
    <location>
        <begin position="744"/>
        <end position="781"/>
    </location>
</feature>
<feature type="region of interest" description="Disordered" evidence="2">
    <location>
        <begin position="1201"/>
        <end position="1229"/>
    </location>
</feature>
<accession>K0R613</accession>
<proteinExistence type="predicted"/>
<evidence type="ECO:0000313" key="3">
    <source>
        <dbReference type="EMBL" id="EJK48728.1"/>
    </source>
</evidence>
<evidence type="ECO:0000256" key="1">
    <source>
        <dbReference type="SAM" id="Coils"/>
    </source>
</evidence>
<keyword evidence="1" id="KW-0175">Coiled coil</keyword>
<evidence type="ECO:0000256" key="2">
    <source>
        <dbReference type="SAM" id="MobiDB-lite"/>
    </source>
</evidence>
<dbReference type="EMBL" id="AGNL01045502">
    <property type="protein sequence ID" value="EJK48728.1"/>
    <property type="molecule type" value="Genomic_DNA"/>
</dbReference>
<comment type="caution">
    <text evidence="3">The sequence shown here is derived from an EMBL/GenBank/DDBJ whole genome shotgun (WGS) entry which is preliminary data.</text>
</comment>
<name>K0R613_THAOC</name>
<feature type="region of interest" description="Disordered" evidence="2">
    <location>
        <begin position="613"/>
        <end position="633"/>
    </location>
</feature>
<feature type="region of interest" description="Disordered" evidence="2">
    <location>
        <begin position="71"/>
        <end position="108"/>
    </location>
</feature>
<feature type="region of interest" description="Disordered" evidence="2">
    <location>
        <begin position="538"/>
        <end position="599"/>
    </location>
</feature>
<feature type="compositionally biased region" description="Basic residues" evidence="2">
    <location>
        <begin position="550"/>
        <end position="574"/>
    </location>
</feature>
<dbReference type="OMA" id="ECAERPK"/>
<dbReference type="OrthoDB" id="10607270at2759"/>
<feature type="compositionally biased region" description="Basic and acidic residues" evidence="2">
    <location>
        <begin position="98"/>
        <end position="108"/>
    </location>
</feature>
<feature type="compositionally biased region" description="Polar residues" evidence="2">
    <location>
        <begin position="580"/>
        <end position="593"/>
    </location>
</feature>
<evidence type="ECO:0000313" key="4">
    <source>
        <dbReference type="Proteomes" id="UP000266841"/>
    </source>
</evidence>